<protein>
    <submittedName>
        <fullName evidence="3">Uncharacterized protein</fullName>
    </submittedName>
</protein>
<dbReference type="PANTHER" id="PTHR34883">
    <property type="entry name" value="SERINE-RICH PROTEIN, PUTATIVE-RELATED-RELATED"/>
    <property type="match status" value="1"/>
</dbReference>
<dbReference type="Gene3D" id="2.60.40.420">
    <property type="entry name" value="Cupredoxins - blue copper proteins"/>
    <property type="match status" value="1"/>
</dbReference>
<name>A0AAV4ZZC8_9AGAM</name>
<evidence type="ECO:0000256" key="1">
    <source>
        <dbReference type="SAM" id="MobiDB-lite"/>
    </source>
</evidence>
<evidence type="ECO:0000313" key="3">
    <source>
        <dbReference type="EMBL" id="GJJ06080.1"/>
    </source>
</evidence>
<comment type="caution">
    <text evidence="3">The sequence shown here is derived from an EMBL/GenBank/DDBJ whole genome shotgun (WGS) entry which is preliminary data.</text>
</comment>
<dbReference type="SUPFAM" id="SSF49503">
    <property type="entry name" value="Cupredoxins"/>
    <property type="match status" value="1"/>
</dbReference>
<dbReference type="Proteomes" id="UP001050691">
    <property type="component" value="Unassembled WGS sequence"/>
</dbReference>
<dbReference type="AlphaFoldDB" id="A0AAV4ZZC8"/>
<keyword evidence="2" id="KW-0732">Signal</keyword>
<evidence type="ECO:0000256" key="2">
    <source>
        <dbReference type="SAM" id="SignalP"/>
    </source>
</evidence>
<dbReference type="PANTHER" id="PTHR34883:SF15">
    <property type="entry name" value="EXTRACELLULAR SERINE-RICH PROTEIN"/>
    <property type="match status" value="1"/>
</dbReference>
<feature type="region of interest" description="Disordered" evidence="1">
    <location>
        <begin position="191"/>
        <end position="215"/>
    </location>
</feature>
<accession>A0AAV4ZZC8</accession>
<evidence type="ECO:0000313" key="4">
    <source>
        <dbReference type="Proteomes" id="UP001050691"/>
    </source>
</evidence>
<dbReference type="InterPro" id="IPR052953">
    <property type="entry name" value="Ser-rich/MCO-related"/>
</dbReference>
<sequence length="238" mass="23443">MKIIPLVSLLFSGLVAAQDWGSSPAPVVQPPSSNNNNAVAAAASNSTSHLVTLGQGDAVSFTPNTLTAKVGDTITFVVATVSESAHGVVESTPEAPCTQRQGGFDSGLVIPGGNFSVLVNSTSPIYLFCPQFEPFDHCPDGMVMIINPASSSAINSFQAAASTASEATATAPTPIGVDIVSTSVSVIPSSSSASSGAGSSGSSSSSSSPSPTTTSGALRNIAGISTVLLAAGLALSLA</sequence>
<proteinExistence type="predicted"/>
<gene>
    <name evidence="3" type="ORF">Clacol_000269</name>
</gene>
<organism evidence="3 4">
    <name type="scientific">Clathrus columnatus</name>
    <dbReference type="NCBI Taxonomy" id="1419009"/>
    <lineage>
        <taxon>Eukaryota</taxon>
        <taxon>Fungi</taxon>
        <taxon>Dikarya</taxon>
        <taxon>Basidiomycota</taxon>
        <taxon>Agaricomycotina</taxon>
        <taxon>Agaricomycetes</taxon>
        <taxon>Phallomycetidae</taxon>
        <taxon>Phallales</taxon>
        <taxon>Clathraceae</taxon>
        <taxon>Clathrus</taxon>
    </lineage>
</organism>
<feature type="signal peptide" evidence="2">
    <location>
        <begin position="1"/>
        <end position="17"/>
    </location>
</feature>
<dbReference type="EMBL" id="BPWL01000001">
    <property type="protein sequence ID" value="GJJ06080.1"/>
    <property type="molecule type" value="Genomic_DNA"/>
</dbReference>
<feature type="chain" id="PRO_5043607536" evidence="2">
    <location>
        <begin position="18"/>
        <end position="238"/>
    </location>
</feature>
<keyword evidence="4" id="KW-1185">Reference proteome</keyword>
<reference evidence="3" key="1">
    <citation type="submission" date="2021-10" db="EMBL/GenBank/DDBJ databases">
        <title>De novo Genome Assembly of Clathrus columnatus (Basidiomycota, Fungi) Using Illumina and Nanopore Sequence Data.</title>
        <authorList>
            <person name="Ogiso-Tanaka E."/>
            <person name="Itagaki H."/>
            <person name="Hosoya T."/>
            <person name="Hosaka K."/>
        </authorList>
    </citation>
    <scope>NUCLEOTIDE SEQUENCE</scope>
    <source>
        <strain evidence="3">MO-923</strain>
    </source>
</reference>
<dbReference type="CDD" id="cd00920">
    <property type="entry name" value="Cupredoxin"/>
    <property type="match status" value="1"/>
</dbReference>
<dbReference type="InterPro" id="IPR008972">
    <property type="entry name" value="Cupredoxin"/>
</dbReference>